<evidence type="ECO:0000313" key="2">
    <source>
        <dbReference type="EMBL" id="GEU83390.1"/>
    </source>
</evidence>
<accession>A0A6L2NBC7</accession>
<gene>
    <name evidence="2" type="ORF">Tci_055368</name>
</gene>
<protein>
    <submittedName>
        <fullName evidence="2">Uncharacterized protein</fullName>
    </submittedName>
</protein>
<reference evidence="2" key="1">
    <citation type="journal article" date="2019" name="Sci. Rep.">
        <title>Draft genome of Tanacetum cinerariifolium, the natural source of mosquito coil.</title>
        <authorList>
            <person name="Yamashiro T."/>
            <person name="Shiraishi A."/>
            <person name="Satake H."/>
            <person name="Nakayama K."/>
        </authorList>
    </citation>
    <scope>NUCLEOTIDE SEQUENCE</scope>
</reference>
<sequence length="787" mass="90685">MSTQQDIYAAGSESRPPMLNKENYVPWSSRLLRYAKSRPNGKLIHNSILNGPYVRKMIPEPGDANREITQMMKGFEIGIQEKKAKLFNEWERLLPMKGNRLSPTIIKEVDELKAELLEKTQDPLALMANSSNPYALSAPHQDQPSFNQNYLQQPMPNPEDIIDPTTVMNMALALMAKAFKQNYSTPTNNNQRISSNPKNRQIAQPGMNMGQNRQMQMVGDSKGSKCWKSEWFNWCSREWKSESDWEWGVGHYARNYTVRPRRRDVAYLQTQLLIAQKEEAGIQLQAEEYDLISATGDLDKIEEVNANCILMANLQQASTSGTQTDSAPVYDTDGSAEVHENCDNNEIFNMFTQEEQYTKLLKPILESHQVPHNDNDVISEDTSVEQGGEIVEQHPVNFEETCALVESLYQNLAIEVEKVNSVNRKLKETNADLTTELARYKNQERCFEISQEKYDKLERCYQQSVYQEQCLSKKINALHLSTGKQIMTLNEQILDLNKQLSKEKSTVSFLVEEKKNLKSDFKTYEDKLLDKQIQLEKRIKELNNIVLKTGQSIQTIHMLSPKPDLFYHTEQKMALGYQNPFYLKQAKKKQQCLYDGKVLLEKHDPPVVHDSEETLQLAQESRDKMKQMNREIKPNYTKINHLSGVFVPQTALSHEEFYFSNNSKMVNVLKSFSIPNEDLLDDTTPSVAHKFLNEVKNTIVTLQRVVKQRMTNETHNWASFAHQELHKILREEVFPIVNQVDARVQNFEIQFLKEAAKFVGDFKSLANEADASLAKHTSLELEIERLL</sequence>
<comment type="caution">
    <text evidence="2">The sequence shown here is derived from an EMBL/GenBank/DDBJ whole genome shotgun (WGS) entry which is preliminary data.</text>
</comment>
<name>A0A6L2NBC7_TANCI</name>
<proteinExistence type="predicted"/>
<keyword evidence="1" id="KW-0175">Coiled coil</keyword>
<evidence type="ECO:0000256" key="1">
    <source>
        <dbReference type="SAM" id="Coils"/>
    </source>
</evidence>
<organism evidence="2">
    <name type="scientific">Tanacetum cinerariifolium</name>
    <name type="common">Dalmatian daisy</name>
    <name type="synonym">Chrysanthemum cinerariifolium</name>
    <dbReference type="NCBI Taxonomy" id="118510"/>
    <lineage>
        <taxon>Eukaryota</taxon>
        <taxon>Viridiplantae</taxon>
        <taxon>Streptophyta</taxon>
        <taxon>Embryophyta</taxon>
        <taxon>Tracheophyta</taxon>
        <taxon>Spermatophyta</taxon>
        <taxon>Magnoliopsida</taxon>
        <taxon>eudicotyledons</taxon>
        <taxon>Gunneridae</taxon>
        <taxon>Pentapetalae</taxon>
        <taxon>asterids</taxon>
        <taxon>campanulids</taxon>
        <taxon>Asterales</taxon>
        <taxon>Asteraceae</taxon>
        <taxon>Asteroideae</taxon>
        <taxon>Anthemideae</taxon>
        <taxon>Anthemidinae</taxon>
        <taxon>Tanacetum</taxon>
    </lineage>
</organism>
<dbReference type="EMBL" id="BKCJ010008674">
    <property type="protein sequence ID" value="GEU83390.1"/>
    <property type="molecule type" value="Genomic_DNA"/>
</dbReference>
<dbReference type="AlphaFoldDB" id="A0A6L2NBC7"/>
<feature type="coiled-coil region" evidence="1">
    <location>
        <begin position="409"/>
        <end position="443"/>
    </location>
</feature>
<feature type="coiled-coil region" evidence="1">
    <location>
        <begin position="486"/>
        <end position="545"/>
    </location>
</feature>